<evidence type="ECO:0000256" key="4">
    <source>
        <dbReference type="ARBA" id="ARBA00022475"/>
    </source>
</evidence>
<dbReference type="InterPro" id="IPR003594">
    <property type="entry name" value="HATPase_dom"/>
</dbReference>
<evidence type="ECO:0000256" key="14">
    <source>
        <dbReference type="SAM" id="Phobius"/>
    </source>
</evidence>
<dbReference type="InterPro" id="IPR003661">
    <property type="entry name" value="HisK_dim/P_dom"/>
</dbReference>
<evidence type="ECO:0000256" key="7">
    <source>
        <dbReference type="ARBA" id="ARBA00022692"/>
    </source>
</evidence>
<evidence type="ECO:0000256" key="13">
    <source>
        <dbReference type="SAM" id="Coils"/>
    </source>
</evidence>
<keyword evidence="13" id="KW-0175">Coiled coil</keyword>
<dbReference type="SUPFAM" id="SSF103190">
    <property type="entry name" value="Sensory domain-like"/>
    <property type="match status" value="1"/>
</dbReference>
<name>A0ABU7G841_9ALTE</name>
<evidence type="ECO:0000256" key="9">
    <source>
        <dbReference type="ARBA" id="ARBA00022777"/>
    </source>
</evidence>
<keyword evidence="10 16" id="KW-0067">ATP-binding</keyword>
<evidence type="ECO:0000256" key="6">
    <source>
        <dbReference type="ARBA" id="ARBA00022679"/>
    </source>
</evidence>
<dbReference type="Pfam" id="PF02518">
    <property type="entry name" value="HATPase_c"/>
    <property type="match status" value="1"/>
</dbReference>
<dbReference type="PRINTS" id="PR00344">
    <property type="entry name" value="BCTRLSENSOR"/>
</dbReference>
<keyword evidence="14" id="KW-0472">Membrane</keyword>
<dbReference type="SUPFAM" id="SSF47384">
    <property type="entry name" value="Homodimeric domain of signal transducing histidine kinase"/>
    <property type="match status" value="1"/>
</dbReference>
<keyword evidence="17" id="KW-1185">Reference proteome</keyword>
<dbReference type="Gene3D" id="6.10.250.3020">
    <property type="match status" value="1"/>
</dbReference>
<reference evidence="16 17" key="2">
    <citation type="submission" date="2023-12" db="EMBL/GenBank/DDBJ databases">
        <authorList>
            <consortium name="Cladostephus spongiosus"/>
            <person name="Lorente B."/>
            <person name="Cabral C."/>
            <person name="Frias J."/>
            <person name="Faria J."/>
            <person name="Toubarro D."/>
        </authorList>
    </citation>
    <scope>NUCLEOTIDE SEQUENCE [LARGE SCALE GENOMIC DNA]</scope>
    <source>
        <strain evidence="16 17">ZMCS4</strain>
    </source>
</reference>
<reference evidence="17" key="1">
    <citation type="submission" date="2023-07" db="EMBL/GenBank/DDBJ databases">
        <title>Draft genome sequence of Agarivorans aestuarii strain ZMCS4, a CAZymes producing bacteria isolated from the marine brown algae Clodostephus spongiosus.</title>
        <authorList>
            <person name="Lorente B."/>
            <person name="Cabral C."/>
            <person name="Frias J."/>
            <person name="Faria J."/>
            <person name="Toubarro D."/>
        </authorList>
    </citation>
    <scope>NUCLEOTIDE SEQUENCE [LARGE SCALE GENOMIC DNA]</scope>
    <source>
        <strain evidence="17">ZMCS4</strain>
    </source>
</reference>
<dbReference type="EC" id="2.7.13.3" evidence="3"/>
<evidence type="ECO:0000256" key="11">
    <source>
        <dbReference type="ARBA" id="ARBA00022989"/>
    </source>
</evidence>
<comment type="catalytic activity">
    <reaction evidence="1">
        <text>ATP + protein L-histidine = ADP + protein N-phospho-L-histidine.</text>
        <dbReference type="EC" id="2.7.13.3"/>
    </reaction>
</comment>
<evidence type="ECO:0000256" key="10">
    <source>
        <dbReference type="ARBA" id="ARBA00022840"/>
    </source>
</evidence>
<evidence type="ECO:0000256" key="3">
    <source>
        <dbReference type="ARBA" id="ARBA00012438"/>
    </source>
</evidence>
<keyword evidence="6" id="KW-0808">Transferase</keyword>
<keyword evidence="9" id="KW-0418">Kinase</keyword>
<evidence type="ECO:0000256" key="12">
    <source>
        <dbReference type="ARBA" id="ARBA00023012"/>
    </source>
</evidence>
<dbReference type="SMART" id="SM00388">
    <property type="entry name" value="HisKA"/>
    <property type="match status" value="1"/>
</dbReference>
<dbReference type="PANTHER" id="PTHR43065">
    <property type="entry name" value="SENSOR HISTIDINE KINASE"/>
    <property type="match status" value="1"/>
</dbReference>
<dbReference type="SUPFAM" id="SSF55874">
    <property type="entry name" value="ATPase domain of HSP90 chaperone/DNA topoisomerase II/histidine kinase"/>
    <property type="match status" value="1"/>
</dbReference>
<dbReference type="InterPro" id="IPR036097">
    <property type="entry name" value="HisK_dim/P_sf"/>
</dbReference>
<evidence type="ECO:0000256" key="5">
    <source>
        <dbReference type="ARBA" id="ARBA00022553"/>
    </source>
</evidence>
<keyword evidence="4" id="KW-1003">Cell membrane</keyword>
<dbReference type="CDD" id="cd00082">
    <property type="entry name" value="HisKA"/>
    <property type="match status" value="1"/>
</dbReference>
<dbReference type="RefSeq" id="WP_329776267.1">
    <property type="nucleotide sequence ID" value="NZ_JAYDYW010000012.1"/>
</dbReference>
<evidence type="ECO:0000259" key="15">
    <source>
        <dbReference type="PROSITE" id="PS50109"/>
    </source>
</evidence>
<dbReference type="Pfam" id="PF00512">
    <property type="entry name" value="HisKA"/>
    <property type="match status" value="1"/>
</dbReference>
<evidence type="ECO:0000256" key="1">
    <source>
        <dbReference type="ARBA" id="ARBA00000085"/>
    </source>
</evidence>
<evidence type="ECO:0000256" key="8">
    <source>
        <dbReference type="ARBA" id="ARBA00022741"/>
    </source>
</evidence>
<gene>
    <name evidence="16" type="ORF">SNR37_000664</name>
</gene>
<feature type="coiled-coil region" evidence="13">
    <location>
        <begin position="339"/>
        <end position="369"/>
    </location>
</feature>
<comment type="caution">
    <text evidence="16">The sequence shown here is derived from an EMBL/GenBank/DDBJ whole genome shotgun (WGS) entry which is preliminary data.</text>
</comment>
<dbReference type="EMBL" id="JAYDYW010000012">
    <property type="protein sequence ID" value="MEE1675339.1"/>
    <property type="molecule type" value="Genomic_DNA"/>
</dbReference>
<feature type="transmembrane region" description="Helical" evidence="14">
    <location>
        <begin position="296"/>
        <end position="314"/>
    </location>
</feature>
<proteinExistence type="predicted"/>
<dbReference type="Gene3D" id="3.30.565.10">
    <property type="entry name" value="Histidine kinase-like ATPase, C-terminal domain"/>
    <property type="match status" value="1"/>
</dbReference>
<dbReference type="GO" id="GO:0005524">
    <property type="term" value="F:ATP binding"/>
    <property type="evidence" value="ECO:0007669"/>
    <property type="project" value="UniProtKB-KW"/>
</dbReference>
<keyword evidence="8" id="KW-0547">Nucleotide-binding</keyword>
<protein>
    <recommendedName>
        <fullName evidence="3">histidine kinase</fullName>
        <ecNumber evidence="3">2.7.13.3</ecNumber>
    </recommendedName>
</protein>
<keyword evidence="7 14" id="KW-0812">Transmembrane</keyword>
<evidence type="ECO:0000313" key="17">
    <source>
        <dbReference type="Proteomes" id="UP001310248"/>
    </source>
</evidence>
<dbReference type="Gene3D" id="3.30.450.20">
    <property type="entry name" value="PAS domain"/>
    <property type="match status" value="2"/>
</dbReference>
<dbReference type="InterPro" id="IPR029151">
    <property type="entry name" value="Sensor-like_sf"/>
</dbReference>
<comment type="subcellular location">
    <subcellularLocation>
        <location evidence="2">Cell membrane</location>
        <topology evidence="2">Multi-pass membrane protein</topology>
    </subcellularLocation>
</comment>
<dbReference type="Gene3D" id="1.10.287.130">
    <property type="match status" value="1"/>
</dbReference>
<dbReference type="CDD" id="cd00075">
    <property type="entry name" value="HATPase"/>
    <property type="match status" value="1"/>
</dbReference>
<keyword evidence="11 14" id="KW-1133">Transmembrane helix</keyword>
<evidence type="ECO:0000256" key="2">
    <source>
        <dbReference type="ARBA" id="ARBA00004651"/>
    </source>
</evidence>
<dbReference type="InterPro" id="IPR036890">
    <property type="entry name" value="HATPase_C_sf"/>
</dbReference>
<dbReference type="SMART" id="SM00387">
    <property type="entry name" value="HATPase_c"/>
    <property type="match status" value="1"/>
</dbReference>
<dbReference type="Proteomes" id="UP001310248">
    <property type="component" value="Unassembled WGS sequence"/>
</dbReference>
<dbReference type="InterPro" id="IPR017055">
    <property type="entry name" value="Sig_transdc_His_kinase_DctB"/>
</dbReference>
<keyword evidence="5" id="KW-0597">Phosphoprotein</keyword>
<dbReference type="PANTHER" id="PTHR43065:SF46">
    <property type="entry name" value="C4-DICARBOXYLATE TRANSPORT SENSOR PROTEIN DCTB"/>
    <property type="match status" value="1"/>
</dbReference>
<dbReference type="PROSITE" id="PS50109">
    <property type="entry name" value="HIS_KIN"/>
    <property type="match status" value="1"/>
</dbReference>
<dbReference type="PIRSF" id="PIRSF036431">
    <property type="entry name" value="STHK_DctB"/>
    <property type="match status" value="1"/>
</dbReference>
<dbReference type="InterPro" id="IPR004358">
    <property type="entry name" value="Sig_transdc_His_kin-like_C"/>
</dbReference>
<accession>A0ABU7G841</accession>
<organism evidence="16 17">
    <name type="scientific">Agarivorans aestuarii</name>
    <dbReference type="NCBI Taxonomy" id="1563703"/>
    <lineage>
        <taxon>Bacteria</taxon>
        <taxon>Pseudomonadati</taxon>
        <taxon>Pseudomonadota</taxon>
        <taxon>Gammaproteobacteria</taxon>
        <taxon>Alteromonadales</taxon>
        <taxon>Alteromonadaceae</taxon>
        <taxon>Agarivorans</taxon>
    </lineage>
</organism>
<dbReference type="InterPro" id="IPR005467">
    <property type="entry name" value="His_kinase_dom"/>
</dbReference>
<keyword evidence="12" id="KW-0902">Two-component regulatory system</keyword>
<feature type="domain" description="Histidine kinase" evidence="15">
    <location>
        <begin position="385"/>
        <end position="595"/>
    </location>
</feature>
<evidence type="ECO:0000313" key="16">
    <source>
        <dbReference type="EMBL" id="MEE1675339.1"/>
    </source>
</evidence>
<sequence length="601" mass="68441">MEQRSKNQMSLKQKLLLVLGWLLLLLLAGVTAQYQAKQQQQSQLLEESQRLQRSIQHELDRFRNFPKVLAIQQQLIEPLSLNVTSQRRHDLNRYLQHINELQGSDVTYLLDPSGMTLASSNWQSARSFVGSNYSYRPYFQTAILGKYGQYFALGSRSGIRGYYFSAPVKLQQRVIGVLVVKVALNIIDKSWRDPNFEYLLTDKHGVVFYASQAHWLYRSIKALPESLRQQLINSRQYGPHQLTNMAQDLRPNSINLPNYGGQRVNYISTNRVLPTAGWRLYALSKDSGYKGEIAEALFLSSLFYLGLVLLYLYWRQLQLSRLMQAQANQQLEVSVQQRTAELTQSNQQLQQAIDDYRRTANTLKKTEDELVQAAKLATLGELSAGINHELNQPLTAMQSYAENALRFQQKQNHQQVTHNLQDIIKLTSMMSKMIAKFKIFSRKSSGQTSAVSSAVSINAALSILANRIVSNGIKVEFSGQDEQWVKAEPIQLEQVLINLINNAIDALEGMQNARLGIRQYQQGEWQCIAIWDNGPMLGEEQLQRIFEPFFTTKKQGLGLGMAISKRLIESFEGELSVSNLIDIGPEFVIRLRTHTPPAKQV</sequence>